<sequence length="120" mass="13994">MTPCFRLFVFPVFSPWYSILRTTSSCSSTPVYKRPRLYAVSVAKRQHRSRPRPRPRPISIPTRRVQRHVPWTTIDNGPVSNTIRARESERLLPTPYQTGICSFQPRFLVHPRVWTGCTAQ</sequence>
<dbReference type="EMBL" id="MLGG01000057">
    <property type="protein sequence ID" value="KAK1450515.1"/>
    <property type="molecule type" value="Genomic_DNA"/>
</dbReference>
<accession>A0AAI9U2M4</accession>
<comment type="caution">
    <text evidence="1">The sequence shown here is derived from an EMBL/GenBank/DDBJ whole genome shotgun (WGS) entry which is preliminary data.</text>
</comment>
<gene>
    <name evidence="1" type="ORF">CMEL01_07851</name>
</gene>
<dbReference type="Proteomes" id="UP001239795">
    <property type="component" value="Unassembled WGS sequence"/>
</dbReference>
<evidence type="ECO:0000313" key="1">
    <source>
        <dbReference type="EMBL" id="KAK1450515.1"/>
    </source>
</evidence>
<name>A0AAI9U2M4_9PEZI</name>
<protein>
    <submittedName>
        <fullName evidence="1">Uncharacterized protein</fullName>
    </submittedName>
</protein>
<reference evidence="1 2" key="1">
    <citation type="submission" date="2016-10" db="EMBL/GenBank/DDBJ databases">
        <title>The genome sequence of Colletotrichum fioriniae PJ7.</title>
        <authorList>
            <person name="Baroncelli R."/>
        </authorList>
    </citation>
    <scope>NUCLEOTIDE SEQUENCE [LARGE SCALE GENOMIC DNA]</scope>
    <source>
        <strain evidence="1">Col 31</strain>
    </source>
</reference>
<keyword evidence="2" id="KW-1185">Reference proteome</keyword>
<organism evidence="1 2">
    <name type="scientific">Colletotrichum melonis</name>
    <dbReference type="NCBI Taxonomy" id="1209925"/>
    <lineage>
        <taxon>Eukaryota</taxon>
        <taxon>Fungi</taxon>
        <taxon>Dikarya</taxon>
        <taxon>Ascomycota</taxon>
        <taxon>Pezizomycotina</taxon>
        <taxon>Sordariomycetes</taxon>
        <taxon>Hypocreomycetidae</taxon>
        <taxon>Glomerellales</taxon>
        <taxon>Glomerellaceae</taxon>
        <taxon>Colletotrichum</taxon>
        <taxon>Colletotrichum acutatum species complex</taxon>
    </lineage>
</organism>
<proteinExistence type="predicted"/>
<evidence type="ECO:0000313" key="2">
    <source>
        <dbReference type="Proteomes" id="UP001239795"/>
    </source>
</evidence>
<dbReference type="AlphaFoldDB" id="A0AAI9U2M4"/>